<dbReference type="Proteomes" id="UP000681720">
    <property type="component" value="Unassembled WGS sequence"/>
</dbReference>
<comment type="caution">
    <text evidence="2">The sequence shown here is derived from an EMBL/GenBank/DDBJ whole genome shotgun (WGS) entry which is preliminary data.</text>
</comment>
<name>A0A8S3BRH6_9BILA</name>
<reference evidence="2" key="1">
    <citation type="submission" date="2021-02" db="EMBL/GenBank/DDBJ databases">
        <authorList>
            <person name="Nowell W R."/>
        </authorList>
    </citation>
    <scope>NUCLEOTIDE SEQUENCE</scope>
</reference>
<gene>
    <name evidence="1" type="ORF">BYL167_LOCUS49241</name>
    <name evidence="2" type="ORF">GIL414_LOCUS49128</name>
</gene>
<protein>
    <submittedName>
        <fullName evidence="2">Uncharacterized protein</fullName>
    </submittedName>
</protein>
<dbReference type="AlphaFoldDB" id="A0A8S3BRH6"/>
<organism evidence="2 3">
    <name type="scientific">Rotaria magnacalcarata</name>
    <dbReference type="NCBI Taxonomy" id="392030"/>
    <lineage>
        <taxon>Eukaryota</taxon>
        <taxon>Metazoa</taxon>
        <taxon>Spiralia</taxon>
        <taxon>Gnathifera</taxon>
        <taxon>Rotifera</taxon>
        <taxon>Eurotatoria</taxon>
        <taxon>Bdelloidea</taxon>
        <taxon>Philodinida</taxon>
        <taxon>Philodinidae</taxon>
        <taxon>Rotaria</taxon>
    </lineage>
</organism>
<feature type="non-terminal residue" evidence="2">
    <location>
        <position position="1"/>
    </location>
</feature>
<accession>A0A8S3BRH6</accession>
<dbReference type="Proteomes" id="UP000681967">
    <property type="component" value="Unassembled WGS sequence"/>
</dbReference>
<feature type="non-terminal residue" evidence="2">
    <location>
        <position position="80"/>
    </location>
</feature>
<proteinExistence type="predicted"/>
<evidence type="ECO:0000313" key="1">
    <source>
        <dbReference type="EMBL" id="CAF4827100.1"/>
    </source>
</evidence>
<evidence type="ECO:0000313" key="2">
    <source>
        <dbReference type="EMBL" id="CAF4845260.1"/>
    </source>
</evidence>
<dbReference type="EMBL" id="CAJOBH010146079">
    <property type="protein sequence ID" value="CAF4827100.1"/>
    <property type="molecule type" value="Genomic_DNA"/>
</dbReference>
<sequence>SKLIPIECSFKTSPTHQQVFINDLVWSYDDQFIIGLTNRGGLVFLNRFGSQLNLITQGECVTQGPSLFVIIHPLIGKDSE</sequence>
<dbReference type="EMBL" id="CAJOBJ010160817">
    <property type="protein sequence ID" value="CAF4845260.1"/>
    <property type="molecule type" value="Genomic_DNA"/>
</dbReference>
<evidence type="ECO:0000313" key="3">
    <source>
        <dbReference type="Proteomes" id="UP000681720"/>
    </source>
</evidence>